<feature type="region of interest" description="Disordered" evidence="11">
    <location>
        <begin position="1"/>
        <end position="66"/>
    </location>
</feature>
<evidence type="ECO:0000256" key="8">
    <source>
        <dbReference type="ARBA" id="ARBA00023136"/>
    </source>
</evidence>
<feature type="region of interest" description="Disordered" evidence="11">
    <location>
        <begin position="186"/>
        <end position="207"/>
    </location>
</feature>
<dbReference type="GO" id="GO:0005509">
    <property type="term" value="F:calcium ion binding"/>
    <property type="evidence" value="ECO:0007669"/>
    <property type="project" value="UniProtKB-UniRule"/>
</dbReference>
<evidence type="ECO:0000256" key="2">
    <source>
        <dbReference type="ARBA" id="ARBA00022475"/>
    </source>
</evidence>
<dbReference type="PROSITE" id="PS00232">
    <property type="entry name" value="CADHERIN_1"/>
    <property type="match status" value="1"/>
</dbReference>
<keyword evidence="6 10" id="KW-0106">Calcium</keyword>
<dbReference type="Proteomes" id="UP000515131">
    <property type="component" value="Unplaced"/>
</dbReference>
<dbReference type="FunFam" id="2.60.40.60:FF:000034">
    <property type="entry name" value="Protocadherin 1"/>
    <property type="match status" value="1"/>
</dbReference>
<keyword evidence="8 12" id="KW-0472">Membrane</keyword>
<comment type="subcellular location">
    <subcellularLocation>
        <location evidence="1">Cell membrane</location>
        <topology evidence="1">Single-pass type I membrane protein</topology>
    </subcellularLocation>
</comment>
<keyword evidence="3 12" id="KW-0812">Transmembrane</keyword>
<accession>A0A6P6HRM7</accession>
<name>A0A6P6HRM7_PUMCO</name>
<feature type="compositionally biased region" description="Basic and acidic residues" evidence="11">
    <location>
        <begin position="56"/>
        <end position="66"/>
    </location>
</feature>
<dbReference type="AlphaFoldDB" id="A0A6P6HRM7"/>
<keyword evidence="7 12" id="KW-1133">Transmembrane helix</keyword>
<dbReference type="InterPro" id="IPR015919">
    <property type="entry name" value="Cadherin-like_sf"/>
</dbReference>
<dbReference type="InterPro" id="IPR002126">
    <property type="entry name" value="Cadherin-like_dom"/>
</dbReference>
<feature type="domain" description="Cadherin" evidence="13">
    <location>
        <begin position="228"/>
        <end position="331"/>
    </location>
</feature>
<evidence type="ECO:0000256" key="6">
    <source>
        <dbReference type="ARBA" id="ARBA00022837"/>
    </source>
</evidence>
<evidence type="ECO:0000256" key="7">
    <source>
        <dbReference type="ARBA" id="ARBA00022989"/>
    </source>
</evidence>
<proteinExistence type="predicted"/>
<feature type="compositionally biased region" description="Polar residues" evidence="11">
    <location>
        <begin position="780"/>
        <end position="795"/>
    </location>
</feature>
<keyword evidence="4" id="KW-0732">Signal</keyword>
<sequence>MPKPRCEIAKRRHLRGWGTTSEKGEKKKPFLTPAPALSHSHTALVRERRKSTSPGEGKRVPREDSGCARWEEGERLWLKGDGTDWDCARKEWPPALKLGFPEPGGWLVLPPAFLPSALHPPSLRMCSFGGSAATSATAAAAAAAVASGTSLSRKRASELPAATTTLGKLAGFRLSASERELPTCHSVSLSLGSPRGSERARTRLSQTRKDNSLVVKVGDTNDNPPVFGQSVVEVYFPENNIPGERVATVLATDADSGKNAEIAYSLDSSVMGIFAIDPDSGDILVNTVLDREQTDRYEFKVNAKDKGIPVLQGSTTVIVQVADKNDNDPKFMQDVFTFYVKENLQPNSPVGMVTVMDADKGRNAEMSLYIEENSNIFSIENDTGTIYSTMSFDREHQTTYTFRVKAVDGGDPPRSATATVSLFVMDENDNAPTVTLPRNISYTLLPPSSNVRTVVATVLATDSDDGINADLNYSIVGGNPFKLFEIDSTSGVVSLVGKLTQKHYGLHRLVVQVNDSGQPSQSTTTLVHVFVNESVSNATVIDSQIARSLHTPLTQDIAGDPSYEISKQRLSIVIGVVAGIMTVILIILIVVMARYCRSKSKNGYEAGKKDHEDFFTPQQHDKSKKPKKDKKNKKSKQPLYSSIVTVEASKPNGQRYDSVNEKLSDSPNMGRYRSVNGGPGSPDLARHYKSSSPLPTVQLHPQSPTAGKKHQAVQDLPPANTFVGAGDNISIGSDHCSEYSCQTNNKYSKQVDTVQTTNPPGHIEESCKMNPFRRVTFSVVSQPQDPHQGSLQSCYDSGLEESETPSSKSSSGPRLGALPLPEDSYERTTPDGSVGEAEHMENVICEMALCLSSIPKSTMPPLL</sequence>
<dbReference type="Gene3D" id="2.60.40.60">
    <property type="entry name" value="Cadherins"/>
    <property type="match status" value="3"/>
</dbReference>
<feature type="compositionally biased region" description="Basic and acidic residues" evidence="11">
    <location>
        <begin position="196"/>
        <end position="207"/>
    </location>
</feature>
<dbReference type="GO" id="GO:0005886">
    <property type="term" value="C:plasma membrane"/>
    <property type="evidence" value="ECO:0007669"/>
    <property type="project" value="UniProtKB-SubCell"/>
</dbReference>
<feature type="domain" description="Cadherin" evidence="13">
    <location>
        <begin position="332"/>
        <end position="434"/>
    </location>
</feature>
<keyword evidence="2" id="KW-1003">Cell membrane</keyword>
<dbReference type="GO" id="GO:0007156">
    <property type="term" value="P:homophilic cell adhesion via plasma membrane adhesion molecules"/>
    <property type="evidence" value="ECO:0007669"/>
    <property type="project" value="InterPro"/>
</dbReference>
<evidence type="ECO:0000256" key="9">
    <source>
        <dbReference type="ARBA" id="ARBA00023180"/>
    </source>
</evidence>
<dbReference type="FunFam" id="2.60.40.60:FF:000016">
    <property type="entry name" value="Protocadherin 9"/>
    <property type="match status" value="1"/>
</dbReference>
<evidence type="ECO:0000256" key="10">
    <source>
        <dbReference type="PROSITE-ProRule" id="PRU00043"/>
    </source>
</evidence>
<evidence type="ECO:0000256" key="3">
    <source>
        <dbReference type="ARBA" id="ARBA00022692"/>
    </source>
</evidence>
<reference evidence="15" key="1">
    <citation type="submission" date="2025-08" db="UniProtKB">
        <authorList>
            <consortium name="RefSeq"/>
        </authorList>
    </citation>
    <scope>IDENTIFICATION</scope>
    <source>
        <tissue evidence="15">Blood</tissue>
    </source>
</reference>
<dbReference type="Pfam" id="PF00028">
    <property type="entry name" value="Cadherin"/>
    <property type="match status" value="3"/>
</dbReference>
<dbReference type="GeneID" id="112858666"/>
<gene>
    <name evidence="15" type="primary">PCDH7</name>
</gene>
<dbReference type="PRINTS" id="PR00205">
    <property type="entry name" value="CADHERIN"/>
</dbReference>
<dbReference type="Pfam" id="PF08374">
    <property type="entry name" value="Protocadherin"/>
    <property type="match status" value="1"/>
</dbReference>
<dbReference type="PROSITE" id="PS50268">
    <property type="entry name" value="CADHERIN_2"/>
    <property type="match status" value="3"/>
</dbReference>
<keyword evidence="5" id="KW-0677">Repeat</keyword>
<dbReference type="InterPro" id="IPR020894">
    <property type="entry name" value="Cadherin_CS"/>
</dbReference>
<evidence type="ECO:0000256" key="1">
    <source>
        <dbReference type="ARBA" id="ARBA00004251"/>
    </source>
</evidence>
<feature type="compositionally biased region" description="Basic residues" evidence="11">
    <location>
        <begin position="622"/>
        <end position="636"/>
    </location>
</feature>
<feature type="region of interest" description="Disordered" evidence="11">
    <location>
        <begin position="602"/>
        <end position="695"/>
    </location>
</feature>
<dbReference type="SUPFAM" id="SSF49313">
    <property type="entry name" value="Cadherin-like"/>
    <property type="match status" value="3"/>
</dbReference>
<evidence type="ECO:0000313" key="15">
    <source>
        <dbReference type="RefSeq" id="XP_025777893.1"/>
    </source>
</evidence>
<dbReference type="KEGG" id="pcoo:112858666"/>
<dbReference type="CTD" id="5099"/>
<dbReference type="CDD" id="cd11304">
    <property type="entry name" value="Cadherin_repeat"/>
    <property type="match status" value="3"/>
</dbReference>
<organism evidence="14 15">
    <name type="scientific">Puma concolor</name>
    <name type="common">Mountain lion</name>
    <name type="synonym">Felis concolor</name>
    <dbReference type="NCBI Taxonomy" id="9696"/>
    <lineage>
        <taxon>Eukaryota</taxon>
        <taxon>Metazoa</taxon>
        <taxon>Chordata</taxon>
        <taxon>Craniata</taxon>
        <taxon>Vertebrata</taxon>
        <taxon>Euteleostomi</taxon>
        <taxon>Mammalia</taxon>
        <taxon>Eutheria</taxon>
        <taxon>Laurasiatheria</taxon>
        <taxon>Carnivora</taxon>
        <taxon>Feliformia</taxon>
        <taxon>Felidae</taxon>
        <taxon>Felinae</taxon>
        <taxon>Puma</taxon>
    </lineage>
</organism>
<dbReference type="PANTHER" id="PTHR24028">
    <property type="entry name" value="CADHERIN-87A"/>
    <property type="match status" value="1"/>
</dbReference>
<protein>
    <submittedName>
        <fullName evidence="15">Protocadherin-7</fullName>
    </submittedName>
</protein>
<evidence type="ECO:0000313" key="14">
    <source>
        <dbReference type="Proteomes" id="UP000515131"/>
    </source>
</evidence>
<evidence type="ECO:0000256" key="11">
    <source>
        <dbReference type="SAM" id="MobiDB-lite"/>
    </source>
</evidence>
<dbReference type="InterPro" id="IPR013585">
    <property type="entry name" value="Protocadherin"/>
</dbReference>
<dbReference type="PANTHER" id="PTHR24028:SF253">
    <property type="entry name" value="PROTOCADHERIN-7"/>
    <property type="match status" value="1"/>
</dbReference>
<dbReference type="RefSeq" id="XP_025777893.1">
    <property type="nucleotide sequence ID" value="XM_025922108.1"/>
</dbReference>
<dbReference type="FunFam" id="2.60.40.60:FF:000043">
    <property type="entry name" value="Protocadherin 1"/>
    <property type="match status" value="1"/>
</dbReference>
<feature type="region of interest" description="Disordered" evidence="11">
    <location>
        <begin position="780"/>
        <end position="838"/>
    </location>
</feature>
<feature type="transmembrane region" description="Helical" evidence="12">
    <location>
        <begin position="570"/>
        <end position="593"/>
    </location>
</feature>
<dbReference type="InterPro" id="IPR050174">
    <property type="entry name" value="Protocadherin/Cadherin-CA"/>
</dbReference>
<evidence type="ECO:0000256" key="4">
    <source>
        <dbReference type="ARBA" id="ARBA00022729"/>
    </source>
</evidence>
<evidence type="ECO:0000256" key="5">
    <source>
        <dbReference type="ARBA" id="ARBA00022737"/>
    </source>
</evidence>
<dbReference type="SMART" id="SM00112">
    <property type="entry name" value="CA"/>
    <property type="match status" value="3"/>
</dbReference>
<evidence type="ECO:0000256" key="12">
    <source>
        <dbReference type="SAM" id="Phobius"/>
    </source>
</evidence>
<keyword evidence="14" id="KW-1185">Reference proteome</keyword>
<evidence type="ECO:0000259" key="13">
    <source>
        <dbReference type="PROSITE" id="PS50268"/>
    </source>
</evidence>
<keyword evidence="9" id="KW-0325">Glycoprotein</keyword>
<feature type="domain" description="Cadherin" evidence="13">
    <location>
        <begin position="445"/>
        <end position="554"/>
    </location>
</feature>